<accession>A0A382YEP6</accession>
<feature type="non-terminal residue" evidence="1">
    <location>
        <position position="1"/>
    </location>
</feature>
<dbReference type="EMBL" id="UINC01175028">
    <property type="protein sequence ID" value="SVD81439.1"/>
    <property type="molecule type" value="Genomic_DNA"/>
</dbReference>
<dbReference type="AlphaFoldDB" id="A0A382YEP6"/>
<proteinExistence type="predicted"/>
<organism evidence="1">
    <name type="scientific">marine metagenome</name>
    <dbReference type="NCBI Taxonomy" id="408172"/>
    <lineage>
        <taxon>unclassified sequences</taxon>
        <taxon>metagenomes</taxon>
        <taxon>ecological metagenomes</taxon>
    </lineage>
</organism>
<name>A0A382YEP6_9ZZZZ</name>
<protein>
    <submittedName>
        <fullName evidence="1">Uncharacterized protein</fullName>
    </submittedName>
</protein>
<reference evidence="1" key="1">
    <citation type="submission" date="2018-05" db="EMBL/GenBank/DDBJ databases">
        <authorList>
            <person name="Lanie J.A."/>
            <person name="Ng W.-L."/>
            <person name="Kazmierczak K.M."/>
            <person name="Andrzejewski T.M."/>
            <person name="Davidsen T.M."/>
            <person name="Wayne K.J."/>
            <person name="Tettelin H."/>
            <person name="Glass J.I."/>
            <person name="Rusch D."/>
            <person name="Podicherti R."/>
            <person name="Tsui H.-C.T."/>
            <person name="Winkler M.E."/>
        </authorList>
    </citation>
    <scope>NUCLEOTIDE SEQUENCE</scope>
</reference>
<sequence>ETEEQLNHHLLSSTCHVSCSDDRWVQVVCTIAITRCFLPINPAPEHFL</sequence>
<evidence type="ECO:0000313" key="1">
    <source>
        <dbReference type="EMBL" id="SVD81439.1"/>
    </source>
</evidence>
<gene>
    <name evidence="1" type="ORF">METZ01_LOCUS434293</name>
</gene>